<dbReference type="InterPro" id="IPR056823">
    <property type="entry name" value="TEN-like_YD-shell"/>
</dbReference>
<dbReference type="Gene3D" id="3.55.50.10">
    <property type="entry name" value="Baseplate protein-like domains"/>
    <property type="match status" value="1"/>
</dbReference>
<comment type="caution">
    <text evidence="5">The sequence shown here is derived from an EMBL/GenBank/DDBJ whole genome shotgun (WGS) entry which is preliminary data.</text>
</comment>
<dbReference type="InterPro" id="IPR045351">
    <property type="entry name" value="DUF6531"/>
</dbReference>
<dbReference type="RefSeq" id="WP_149188453.1">
    <property type="nucleotide sequence ID" value="NZ_VTOZ01000004.1"/>
</dbReference>
<dbReference type="InterPro" id="IPR022385">
    <property type="entry name" value="Rhs_assc_core"/>
</dbReference>
<dbReference type="InterPro" id="IPR031325">
    <property type="entry name" value="RHS_repeat"/>
</dbReference>
<dbReference type="Proteomes" id="UP000322783">
    <property type="component" value="Unassembled WGS sequence"/>
</dbReference>
<evidence type="ECO:0000259" key="3">
    <source>
        <dbReference type="Pfam" id="PF20148"/>
    </source>
</evidence>
<dbReference type="PANTHER" id="PTHR32305:SF15">
    <property type="entry name" value="PROTEIN RHSA-RELATED"/>
    <property type="match status" value="1"/>
</dbReference>
<dbReference type="PANTHER" id="PTHR32305">
    <property type="match status" value="1"/>
</dbReference>
<sequence>MEQVTLGQLKVEGLPYQRIEKIQIDTRAGQHGICDLQFIALPAADMSLVQRIEGQPIKVLLKTELLFAGIITQAVWQEQAGYSCLLVRAVTLSQAMDIKRHSRTFQSESKTLSDVANAIGQPYGLQIAVQDNPVLPRMLYQHEETDWQFLVRLAETTGHFLFTNCASDRIQLSVGFVPFSKRRREKEDRIDAISLPVSTCRKVKENIRPMTAPCEFQDTGLATYDWKLTAGHGLEYEQRVQAVLESHIVSEDALLINRLTLRHKEGCRPEAEEELRRRNMPQQLTGTILAVDGTNVKVKFDCDEQQDIEEACWIPYENTVNNYQYSMPDVGDHVFVYFEENGEKVALGSHRGELGGNPDYEAPENRNLTSTNNMVQFQPNSVVMIAGRSGVDSASITADDSRGISVVSNHDVVVHSGKDIVIQSGTDSVDDKSGKVAPGFCRGYDKYIGDGGQALAQTLQLDIAAGKIGQDASLSKSLGAAKEAPVTSDLGKDLFRQSGQRHTTSPMNAAIEDFATGVSDGRINVEAGQAMTLKVGGNWLCLDGATNTVALKAPLVAGEGYIHNQYPQERTTEDIEMNNLSLAIDAALLVACFTPVGPAAAVLFSLKTIGEDLRAGNKKDAAIDTALAMLPVAGNIFARTKRGAEAIRSASNGLKAARLAARTKIDKAWGALKKFASDHVSLEKIDKAIIQGAKARPWLRSKMGNLPKNLVMSCGRKSSGNKMRDRTALNGAPEKAKNTTPAVSGTQNGANGKTSVADPIDAVTGSFCMTVTDYRQKDFVEDFLLTRTYESIYENPGQHLGRRWLINVGSVLERREKQVRILCADMHLEKFALQADGSWQNERGGDRGIMLAENETGYQLENRHQQKTYFYNKSGQLTDMVLCQKAKIHIEYQGRQIQTVRLADGQELSFLYAEDKIAQIIDGIGRTICYEYEDDLLTCVTYPNGGQAKYTYTSEGWIRTVTDLNGICYLQNEYDREGRVLHQQLKNGAEYLLFYDDQNRRTTVTDQHSGKRVTYHWNRQHLVEKTVYPDDTTAEKAYDERENVIYEKDRLGRETKRTYNEASQLLREELPGGLTRQLAYDGEGRLQEETDSEGGCVRYRYDKHGWLIARETKLGEGKWKKESWQYDFRGRVLTQAVNGCETTYSYEGTLPVPSSMMLPEGGWFNYEYDKVCRLMCIQSEFGERSFGYDVMDYRACDTDALGHMESWQYDLMGNLQKHITPKEQDKGDDQQVSRYVYDSMDHCILETAPEGIVYARAYDAEGNLIKEVHPEAYDPETGDGEGTLYDYDTDGRKIRIHYPDGGVERRFYDAEGNLCKRVTPNHYDASTDDGAGMSYTYDAGNRRTTVKNEAGDLLEVSRYDAKGRCIYHQDAGQLEASRDGMVYATIYKYDLAGNKLEERRAVAEKDGAIQYSLRRWIYDSHGNIIEEKTWLTLQSETSASGLTRIIRQDYDKQNRLIRVTDNLGAEVKYTYNSIGKRTSEERKINAKETQRIVYRYDKTGRLIDRAEELNKKRKGNWWSHTHYTYDANGNITEIQLPDGSKIQRGYDAVDRLVAECIIDHASGQKNTTRFTYDKAGNILRIADDCGRAQTFTYNLLNQRTQAVTSEGRRQELVYDHEGNVTERRLPQGMTYRYRYDSDGRLTAVIGTDGQLLETVAYDRAGRRIKAETAAGSGATYAYTAAGWQTKIATNGGASQAYHYNAQGNVTGIVDGNGNETSYVLDSWGRIMEIRKADGSKENYSYDFAGNITEAVDGNGNKRTYEYDSNNQLKSITYPDGAQEQYLYGADGNLIQSQDRNGITNTYQWNVYGSLIERKAGNLRNSYEYAPNGQLTAAIANGMDYRYSYDRDGLLLAKKASGKTLLAYTYDELGRKISQTDITGRQVSYKFDKSNQLVDICNEIDQSIVKFTRDADGAIQKITHANGMWQDITYDADKNITSLTVTTPDKILAKNTYRYDGNGQRIEKNERTGQTLYTYDSLNRLQQAEYPTDTERFTYDNAGNRLTRTAKDIEEQYIYDVNNRLTSQTVNGQVETYRYDNAGNLLQDANNTYEYDAFRRTSKVTTKAGDVQINRYDAEGLRCEMEENGKLVQFIFNENKEVIAEKEDGNITRLIRTSELWARETEPEKTWYHYASDEQGSTIFLTDADGNVKNRYTYDAFGNTVEKAEQIPNRYQYTGQQLDPITQQYYLRARYYNPVIARFTQEDEYHGDGLNLYAYCANNPVGYYDPSGYCVVDKDTYKKLGYTEEEAEAILSGRYATDIDKNVTVIDKENLPDWLVDTFKDGHYRTVKTNEDIYLYRDFGYKAKSYGGFATTQPSNNAIEAKINSAILPKWKNTLNYEETILVPKGTILNIGKVEKQITGSGTVLKGGADQILLPQGWATTEWVKFVRVLPL</sequence>
<feature type="domain" description="Teneurin-like YD-shell" evidence="4">
    <location>
        <begin position="1964"/>
        <end position="2220"/>
    </location>
</feature>
<dbReference type="Pfam" id="PF05593">
    <property type="entry name" value="RHS_repeat"/>
    <property type="match status" value="4"/>
</dbReference>
<reference evidence="5 6" key="1">
    <citation type="submission" date="2019-08" db="EMBL/GenBank/DDBJ databases">
        <title>Selenomonas sp. mPRGC5 and Selenomonas sp. mPRGC8 isolated from ruminal fluid of dairy goat (Capra hircus).</title>
        <authorList>
            <person name="Poothong S."/>
            <person name="Nuengjamnong C."/>
            <person name="Tanasupawat S."/>
        </authorList>
    </citation>
    <scope>NUCLEOTIDE SEQUENCE [LARGE SCALE GENOMIC DNA]</scope>
    <source>
        <strain evidence="6">mPRGC8</strain>
    </source>
</reference>
<protein>
    <submittedName>
        <fullName evidence="5">Type IV secretion protein Rhs</fullName>
    </submittedName>
</protein>
<dbReference type="Gene3D" id="2.180.10.10">
    <property type="entry name" value="RHS repeat-associated core"/>
    <property type="match status" value="5"/>
</dbReference>
<evidence type="ECO:0000256" key="1">
    <source>
        <dbReference type="ARBA" id="ARBA00022737"/>
    </source>
</evidence>
<feature type="region of interest" description="Disordered" evidence="2">
    <location>
        <begin position="732"/>
        <end position="753"/>
    </location>
</feature>
<dbReference type="Pfam" id="PF20148">
    <property type="entry name" value="DUF6531"/>
    <property type="match status" value="1"/>
</dbReference>
<dbReference type="Pfam" id="PF25023">
    <property type="entry name" value="TEN_YD-shell"/>
    <property type="match status" value="2"/>
</dbReference>
<keyword evidence="6" id="KW-1185">Reference proteome</keyword>
<organism evidence="5 6">
    <name type="scientific">Selenomonas caprae</name>
    <dbReference type="NCBI Taxonomy" id="2606905"/>
    <lineage>
        <taxon>Bacteria</taxon>
        <taxon>Bacillati</taxon>
        <taxon>Bacillota</taxon>
        <taxon>Negativicutes</taxon>
        <taxon>Selenomonadales</taxon>
        <taxon>Selenomonadaceae</taxon>
        <taxon>Selenomonas</taxon>
    </lineage>
</organism>
<accession>A0A5D6WV59</accession>
<evidence type="ECO:0000256" key="2">
    <source>
        <dbReference type="SAM" id="MobiDB-lite"/>
    </source>
</evidence>
<dbReference type="InterPro" id="IPR006530">
    <property type="entry name" value="YD"/>
</dbReference>
<dbReference type="EMBL" id="VTOZ01000004">
    <property type="protein sequence ID" value="TYZ30254.1"/>
    <property type="molecule type" value="Genomic_DNA"/>
</dbReference>
<dbReference type="NCBIfam" id="TIGR03696">
    <property type="entry name" value="Rhs_assc_core"/>
    <property type="match status" value="1"/>
</dbReference>
<dbReference type="InterPro" id="IPR050708">
    <property type="entry name" value="T6SS_VgrG/RHS"/>
</dbReference>
<feature type="domain" description="DUF6531" evidence="3">
    <location>
        <begin position="758"/>
        <end position="831"/>
    </location>
</feature>
<evidence type="ECO:0000313" key="6">
    <source>
        <dbReference type="Proteomes" id="UP000322783"/>
    </source>
</evidence>
<keyword evidence="1" id="KW-0677">Repeat</keyword>
<dbReference type="SUPFAM" id="SSF69279">
    <property type="entry name" value="Phage tail proteins"/>
    <property type="match status" value="1"/>
</dbReference>
<evidence type="ECO:0000313" key="5">
    <source>
        <dbReference type="EMBL" id="TYZ30254.1"/>
    </source>
</evidence>
<feature type="compositionally biased region" description="Polar residues" evidence="2">
    <location>
        <begin position="738"/>
        <end position="753"/>
    </location>
</feature>
<dbReference type="NCBIfam" id="TIGR01643">
    <property type="entry name" value="YD_repeat_2x"/>
    <property type="match status" value="6"/>
</dbReference>
<gene>
    <name evidence="5" type="ORF">FZ041_02955</name>
</gene>
<dbReference type="SUPFAM" id="SSF69304">
    <property type="entry name" value="Tricorn protease N-terminal domain"/>
    <property type="match status" value="1"/>
</dbReference>
<feature type="domain" description="Teneurin-like YD-shell" evidence="4">
    <location>
        <begin position="1740"/>
        <end position="1882"/>
    </location>
</feature>
<proteinExistence type="predicted"/>
<evidence type="ECO:0000259" key="4">
    <source>
        <dbReference type="Pfam" id="PF25023"/>
    </source>
</evidence>
<name>A0A5D6WV59_9FIRM</name>